<protein>
    <submittedName>
        <fullName evidence="2">Uncharacterized protein</fullName>
    </submittedName>
</protein>
<organism evidence="2 3">
    <name type="scientific">Pseudomonas multiresinivorans</name>
    <dbReference type="NCBI Taxonomy" id="95301"/>
    <lineage>
        <taxon>Bacteria</taxon>
        <taxon>Pseudomonadati</taxon>
        <taxon>Pseudomonadota</taxon>
        <taxon>Gammaproteobacteria</taxon>
        <taxon>Pseudomonadales</taxon>
        <taxon>Pseudomonadaceae</taxon>
        <taxon>Pseudomonas</taxon>
    </lineage>
</organism>
<gene>
    <name evidence="2" type="ORF">G4G71_01195</name>
</gene>
<proteinExistence type="predicted"/>
<name>A0A7Z3GN98_9PSED</name>
<sequence>MLAHTLAHNRKTTASGIVFTFEKFTHHPHCELPNGVSFHHGTLTPRQAAKCEKNRGQGPPLRSGTMLGRDAK</sequence>
<dbReference type="KEGG" id="pmui:G4G71_01195"/>
<dbReference type="EMBL" id="CP048833">
    <property type="protein sequence ID" value="QJP06556.1"/>
    <property type="molecule type" value="Genomic_DNA"/>
</dbReference>
<reference evidence="2 3" key="1">
    <citation type="submission" date="2020-02" db="EMBL/GenBank/DDBJ databases">
        <title>Complete genome sequence of Pseudomonas multiresinivorans ORNL1.</title>
        <authorList>
            <person name="Podar M."/>
        </authorList>
    </citation>
    <scope>NUCLEOTIDE SEQUENCE [LARGE SCALE GENOMIC DNA]</scope>
    <source>
        <strain evidence="3">populi</strain>
    </source>
</reference>
<dbReference type="RefSeq" id="WP_169935080.1">
    <property type="nucleotide sequence ID" value="NZ_CP048833.1"/>
</dbReference>
<evidence type="ECO:0000256" key="1">
    <source>
        <dbReference type="SAM" id="MobiDB-lite"/>
    </source>
</evidence>
<dbReference type="Proteomes" id="UP000502549">
    <property type="component" value="Chromosome"/>
</dbReference>
<accession>A0A7Z3GN98</accession>
<dbReference type="AlphaFoldDB" id="A0A7Z3GN98"/>
<feature type="region of interest" description="Disordered" evidence="1">
    <location>
        <begin position="47"/>
        <end position="72"/>
    </location>
</feature>
<evidence type="ECO:0000313" key="2">
    <source>
        <dbReference type="EMBL" id="QJP06556.1"/>
    </source>
</evidence>
<evidence type="ECO:0000313" key="3">
    <source>
        <dbReference type="Proteomes" id="UP000502549"/>
    </source>
</evidence>
<keyword evidence="3" id="KW-1185">Reference proteome</keyword>